<dbReference type="EMBL" id="CAFBQP010000007">
    <property type="protein sequence ID" value="CAB5054319.1"/>
    <property type="molecule type" value="Genomic_DNA"/>
</dbReference>
<dbReference type="EMBL" id="CAEZXX010000038">
    <property type="protein sequence ID" value="CAB4703719.1"/>
    <property type="molecule type" value="Genomic_DNA"/>
</dbReference>
<dbReference type="GO" id="GO:0016020">
    <property type="term" value="C:membrane"/>
    <property type="evidence" value="ECO:0007669"/>
    <property type="project" value="InterPro"/>
</dbReference>
<sequence length="229" mass="25063">MARIRLRNVDVTLPIYGEHNMNLKSRLVQVVTGRRPEIESIEALRTITLNADDGQRIGIVGPNGAGKTTLLRVAAGILPPTRGTVEIDGSVVAMLSSSLGLDPQFTGYENIIRRGVYINQTPAQMDSKVDEIAAFSGLGDRLRHPVRTYSAGMVARLSFSIATVAEPDILVIDEGIGMADSEFAERATLRFRELIDRSRILLIASHNEQFLAGICNRFVRLDASYLVEG</sequence>
<evidence type="ECO:0000313" key="7">
    <source>
        <dbReference type="EMBL" id="CAB4760251.1"/>
    </source>
</evidence>
<dbReference type="EMBL" id="CAFBLR010000170">
    <property type="protein sequence ID" value="CAB4882508.1"/>
    <property type="molecule type" value="Genomic_DNA"/>
</dbReference>
<dbReference type="InterPro" id="IPR015860">
    <property type="entry name" value="ABC_transpr_TagH-like"/>
</dbReference>
<dbReference type="GO" id="GO:0005524">
    <property type="term" value="F:ATP binding"/>
    <property type="evidence" value="ECO:0007669"/>
    <property type="project" value="UniProtKB-KW"/>
</dbReference>
<evidence type="ECO:0000256" key="1">
    <source>
        <dbReference type="ARBA" id="ARBA00005417"/>
    </source>
</evidence>
<name>A0A6J6UJY6_9ZZZZ</name>
<evidence type="ECO:0000256" key="2">
    <source>
        <dbReference type="ARBA" id="ARBA00022448"/>
    </source>
</evidence>
<keyword evidence="2" id="KW-0813">Transport</keyword>
<comment type="similarity">
    <text evidence="1">Belongs to the ABC transporter superfamily.</text>
</comment>
<dbReference type="PANTHER" id="PTHR46743">
    <property type="entry name" value="TEICHOIC ACIDS EXPORT ATP-BINDING PROTEIN TAGH"/>
    <property type="match status" value="1"/>
</dbReference>
<dbReference type="PROSITE" id="PS50893">
    <property type="entry name" value="ABC_TRANSPORTER_2"/>
    <property type="match status" value="1"/>
</dbReference>
<evidence type="ECO:0000256" key="4">
    <source>
        <dbReference type="ARBA" id="ARBA00022840"/>
    </source>
</evidence>
<organism evidence="7">
    <name type="scientific">freshwater metagenome</name>
    <dbReference type="NCBI Taxonomy" id="449393"/>
    <lineage>
        <taxon>unclassified sequences</taxon>
        <taxon>metagenomes</taxon>
        <taxon>ecological metagenomes</taxon>
    </lineage>
</organism>
<dbReference type="SUPFAM" id="SSF52540">
    <property type="entry name" value="P-loop containing nucleoside triphosphate hydrolases"/>
    <property type="match status" value="1"/>
</dbReference>
<evidence type="ECO:0000256" key="3">
    <source>
        <dbReference type="ARBA" id="ARBA00022741"/>
    </source>
</evidence>
<dbReference type="Pfam" id="PF00005">
    <property type="entry name" value="ABC_tran"/>
    <property type="match status" value="1"/>
</dbReference>
<dbReference type="GO" id="GO:0140359">
    <property type="term" value="F:ABC-type transporter activity"/>
    <property type="evidence" value="ECO:0007669"/>
    <property type="project" value="InterPro"/>
</dbReference>
<dbReference type="EMBL" id="CAEZYY010000022">
    <property type="protein sequence ID" value="CAB4760251.1"/>
    <property type="molecule type" value="Genomic_DNA"/>
</dbReference>
<keyword evidence="3" id="KW-0547">Nucleotide-binding</keyword>
<dbReference type="PANTHER" id="PTHR46743:SF2">
    <property type="entry name" value="TEICHOIC ACIDS EXPORT ATP-BINDING PROTEIN TAGH"/>
    <property type="match status" value="1"/>
</dbReference>
<dbReference type="CDD" id="cd03220">
    <property type="entry name" value="ABC_KpsT_Wzt"/>
    <property type="match status" value="1"/>
</dbReference>
<feature type="domain" description="ABC transporter" evidence="5">
    <location>
        <begin position="25"/>
        <end position="229"/>
    </location>
</feature>
<dbReference type="InterPro" id="IPR027417">
    <property type="entry name" value="P-loop_NTPase"/>
</dbReference>
<gene>
    <name evidence="6" type="ORF">UFOPK2602_00738</name>
    <name evidence="7" type="ORF">UFOPK2806_01601</name>
    <name evidence="8" type="ORF">UFOPK3417_01507</name>
    <name evidence="9" type="ORF">UFOPK4306_00301</name>
</gene>
<dbReference type="Gene3D" id="3.40.50.300">
    <property type="entry name" value="P-loop containing nucleotide triphosphate hydrolases"/>
    <property type="match status" value="1"/>
</dbReference>
<evidence type="ECO:0000259" key="5">
    <source>
        <dbReference type="PROSITE" id="PS50893"/>
    </source>
</evidence>
<dbReference type="AlphaFoldDB" id="A0A6J6UJY6"/>
<dbReference type="SMART" id="SM00382">
    <property type="entry name" value="AAA"/>
    <property type="match status" value="1"/>
</dbReference>
<dbReference type="InterPro" id="IPR003439">
    <property type="entry name" value="ABC_transporter-like_ATP-bd"/>
</dbReference>
<evidence type="ECO:0000313" key="9">
    <source>
        <dbReference type="EMBL" id="CAB5054319.1"/>
    </source>
</evidence>
<dbReference type="InterPro" id="IPR003593">
    <property type="entry name" value="AAA+_ATPase"/>
</dbReference>
<evidence type="ECO:0000313" key="8">
    <source>
        <dbReference type="EMBL" id="CAB4882508.1"/>
    </source>
</evidence>
<accession>A0A6J6UJY6</accession>
<dbReference type="InterPro" id="IPR050683">
    <property type="entry name" value="Bact_Polysacc_Export_ATP-bd"/>
</dbReference>
<dbReference type="GO" id="GO:0016887">
    <property type="term" value="F:ATP hydrolysis activity"/>
    <property type="evidence" value="ECO:0007669"/>
    <property type="project" value="InterPro"/>
</dbReference>
<proteinExistence type="inferred from homology"/>
<evidence type="ECO:0000313" key="6">
    <source>
        <dbReference type="EMBL" id="CAB4703719.1"/>
    </source>
</evidence>
<protein>
    <submittedName>
        <fullName evidence="7">Unannotated protein</fullName>
    </submittedName>
</protein>
<keyword evidence="4" id="KW-0067">ATP-binding</keyword>
<reference evidence="7" key="1">
    <citation type="submission" date="2020-05" db="EMBL/GenBank/DDBJ databases">
        <authorList>
            <person name="Chiriac C."/>
            <person name="Salcher M."/>
            <person name="Ghai R."/>
            <person name="Kavagutti S V."/>
        </authorList>
    </citation>
    <scope>NUCLEOTIDE SEQUENCE</scope>
</reference>